<proteinExistence type="predicted"/>
<dbReference type="PANTHER" id="PTHR23021:SF88">
    <property type="entry name" value="SERPENTINE RECEPTOR, CLASS T"/>
    <property type="match status" value="1"/>
</dbReference>
<dbReference type="SUPFAM" id="SSF81321">
    <property type="entry name" value="Family A G protein-coupled receptor-like"/>
    <property type="match status" value="1"/>
</dbReference>
<protein>
    <submittedName>
        <fullName evidence="2">Uncharacterized protein</fullName>
    </submittedName>
</protein>
<evidence type="ECO:0000313" key="3">
    <source>
        <dbReference type="Proteomes" id="UP000483820"/>
    </source>
</evidence>
<organism evidence="2 3">
    <name type="scientific">Caenorhabditis remanei</name>
    <name type="common">Caenorhabditis vulgaris</name>
    <dbReference type="NCBI Taxonomy" id="31234"/>
    <lineage>
        <taxon>Eukaryota</taxon>
        <taxon>Metazoa</taxon>
        <taxon>Ecdysozoa</taxon>
        <taxon>Nematoda</taxon>
        <taxon>Chromadorea</taxon>
        <taxon>Rhabditida</taxon>
        <taxon>Rhabditina</taxon>
        <taxon>Rhabditomorpha</taxon>
        <taxon>Rhabditoidea</taxon>
        <taxon>Rhabditidae</taxon>
        <taxon>Peloderinae</taxon>
        <taxon>Caenorhabditis</taxon>
    </lineage>
</organism>
<sequence length="316" mass="35754">MNSTFLLQTNHDVAMIEYGVAYFLIAFPLIPLFFVIMKAIQLKCRESPNITYILMNMVNFCQLGQAFSHLISGPMLILPQLLIKLDVIVRIIGCVMNSLWIADFPLMTLLAVTRILIFSNVIGSNQFPILIKLILCSIITWALFLIIAGSFTQNFLLVTPGWDYDFTVSNAETFATLEVIISFACLSMSYVSYISMVYLIYAKKNTVGCVHSRKNEISILLQSTFVTTYITIMIFIWHQSLFSMVSFIDMDNQRNQAILNCCLILHCYVNPILTLVCNKSIRNELLKLLGIRKGKPYNNGVVSKLSSIHPTETSPN</sequence>
<dbReference type="KEGG" id="crq:GCK72_018511"/>
<feature type="transmembrane region" description="Helical" evidence="1">
    <location>
        <begin position="87"/>
        <end position="117"/>
    </location>
</feature>
<keyword evidence="1" id="KW-1133">Transmembrane helix</keyword>
<keyword evidence="1" id="KW-0812">Transmembrane</keyword>
<feature type="transmembrane region" description="Helical" evidence="1">
    <location>
        <begin position="217"/>
        <end position="237"/>
    </location>
</feature>
<dbReference type="PANTHER" id="PTHR23021">
    <property type="entry name" value="SERPENTINE RECEPTOR, CLASS T"/>
    <property type="match status" value="1"/>
</dbReference>
<accession>A0A6A5G9Y7</accession>
<feature type="transmembrane region" description="Helical" evidence="1">
    <location>
        <begin position="49"/>
        <end position="67"/>
    </location>
</feature>
<dbReference type="Proteomes" id="UP000483820">
    <property type="component" value="Chromosome V"/>
</dbReference>
<keyword evidence="1" id="KW-0472">Membrane</keyword>
<reference evidence="2 3" key="1">
    <citation type="submission" date="2019-12" db="EMBL/GenBank/DDBJ databases">
        <title>Chromosome-level assembly of the Caenorhabditis remanei genome.</title>
        <authorList>
            <person name="Teterina A.A."/>
            <person name="Willis J.H."/>
            <person name="Phillips P.C."/>
        </authorList>
    </citation>
    <scope>NUCLEOTIDE SEQUENCE [LARGE SCALE GENOMIC DNA]</scope>
    <source>
        <strain evidence="2 3">PX506</strain>
        <tissue evidence="2">Whole organism</tissue>
    </source>
</reference>
<dbReference type="RefSeq" id="XP_003114495.2">
    <property type="nucleotide sequence ID" value="XM_003114447.2"/>
</dbReference>
<feature type="transmembrane region" description="Helical" evidence="1">
    <location>
        <begin position="129"/>
        <end position="151"/>
    </location>
</feature>
<dbReference type="AlphaFoldDB" id="A0A6A5G9Y7"/>
<feature type="transmembrane region" description="Helical" evidence="1">
    <location>
        <begin position="257"/>
        <end position="277"/>
    </location>
</feature>
<dbReference type="InterPro" id="IPR019425">
    <property type="entry name" value="7TM_GPCR_serpentine_rcpt_Srt"/>
</dbReference>
<name>A0A6A5G9Y7_CAERE</name>
<dbReference type="Gene3D" id="1.20.1070.10">
    <property type="entry name" value="Rhodopsin 7-helix transmembrane proteins"/>
    <property type="match status" value="1"/>
</dbReference>
<dbReference type="CTD" id="9811578"/>
<feature type="transmembrane region" description="Helical" evidence="1">
    <location>
        <begin position="179"/>
        <end position="201"/>
    </location>
</feature>
<comment type="caution">
    <text evidence="2">The sequence shown here is derived from an EMBL/GenBank/DDBJ whole genome shotgun (WGS) entry which is preliminary data.</text>
</comment>
<evidence type="ECO:0000313" key="2">
    <source>
        <dbReference type="EMBL" id="KAF1751957.1"/>
    </source>
</evidence>
<gene>
    <name evidence="2" type="ORF">GCK72_018511</name>
</gene>
<dbReference type="EMBL" id="WUAV01000005">
    <property type="protein sequence ID" value="KAF1751957.1"/>
    <property type="molecule type" value="Genomic_DNA"/>
</dbReference>
<dbReference type="GeneID" id="9811578"/>
<evidence type="ECO:0000256" key="1">
    <source>
        <dbReference type="SAM" id="Phobius"/>
    </source>
</evidence>
<feature type="transmembrane region" description="Helical" evidence="1">
    <location>
        <begin position="20"/>
        <end position="37"/>
    </location>
</feature>